<sequence>MAPSREESNRRGGEGGGVRDRAISSSRTKASKKPRPPPTPSTSSSRSPRTPRSRTAHPNSSTARRRRGGGERESSRRDTGVDDSAFIDDQSREFEFDGIQDLLMDRTLHLHSLSPLHLPPPTHTKPSRVEGEPIPFLSPLTFRSLEVELKHYVNLRLTEGLEFFQSSGLSGLVEASLGGDTNDPAERVPKPSSKRSRIEMNKVGKVRMGWVGDEDFETGFGTRSTSSPSIRSGKESRVWAIQLEMGGVPAFETEGSSSSETPRPSELCQLILLPSAAHPRTEDEGSPNHISYPLLLTKSSSPSKPSNSIPFPSNNFGKSILNHSLEWLQKRFDCRISSGYGPASISFQLTSRRMLQRLAEIIVLETRGWTIPEGNVKPVELAFSFPYQLDPQDQIQGGKGEEERPSLITTNPGSEEYRPSQGPAPHLSTLTLTVPWDTCVQLLRGLDKETPLLPALSNYLLAHTSIPLEKLELTRVAIAGVNLGVGLSSVRIKIHRHHQHPLDLESTRLGKVLAFLRDLVDLDLD</sequence>
<reference evidence="1 2" key="1">
    <citation type="journal article" date="2018" name="Mol. Biol. Evol.">
        <title>Broad Genomic Sampling Reveals a Smut Pathogenic Ancestry of the Fungal Clade Ustilaginomycotina.</title>
        <authorList>
            <person name="Kijpornyongpan T."/>
            <person name="Mondo S.J."/>
            <person name="Barry K."/>
            <person name="Sandor L."/>
            <person name="Lee J."/>
            <person name="Lipzen A."/>
            <person name="Pangilinan J."/>
            <person name="LaButti K."/>
            <person name="Hainaut M."/>
            <person name="Henrissat B."/>
            <person name="Grigoriev I.V."/>
            <person name="Spatafora J.W."/>
            <person name="Aime M.C."/>
        </authorList>
    </citation>
    <scope>NUCLEOTIDE SEQUENCE [LARGE SCALE GENOMIC DNA]</scope>
    <source>
        <strain evidence="1 2">SA 807</strain>
    </source>
</reference>
<keyword evidence="2" id="KW-1185">Reference proteome</keyword>
<dbReference type="Proteomes" id="UP000245626">
    <property type="component" value="Unassembled WGS sequence"/>
</dbReference>
<dbReference type="EMBL" id="KZ819824">
    <property type="protein sequence ID" value="PWN51688.1"/>
    <property type="molecule type" value="Genomic_DNA"/>
</dbReference>
<gene>
    <name evidence="1" type="ORF">IE53DRAFT_328016</name>
</gene>
<name>A0ACD0P0S0_9BASI</name>
<organism evidence="1 2">
    <name type="scientific">Violaceomyces palustris</name>
    <dbReference type="NCBI Taxonomy" id="1673888"/>
    <lineage>
        <taxon>Eukaryota</taxon>
        <taxon>Fungi</taxon>
        <taxon>Dikarya</taxon>
        <taxon>Basidiomycota</taxon>
        <taxon>Ustilaginomycotina</taxon>
        <taxon>Ustilaginomycetes</taxon>
        <taxon>Violaceomycetales</taxon>
        <taxon>Violaceomycetaceae</taxon>
        <taxon>Violaceomyces</taxon>
    </lineage>
</organism>
<protein>
    <submittedName>
        <fullName evidence="1">Uncharacterized protein</fullName>
    </submittedName>
</protein>
<proteinExistence type="predicted"/>
<evidence type="ECO:0000313" key="1">
    <source>
        <dbReference type="EMBL" id="PWN51688.1"/>
    </source>
</evidence>
<accession>A0ACD0P0S0</accession>
<evidence type="ECO:0000313" key="2">
    <source>
        <dbReference type="Proteomes" id="UP000245626"/>
    </source>
</evidence>